<comment type="subcellular location">
    <subcellularLocation>
        <location evidence="1">Endoplasmic reticulum membrane</location>
        <topology evidence="1">Single-pass membrane protein</topology>
    </subcellularLocation>
</comment>
<organism evidence="10 11">
    <name type="scientific">Labrus bergylta</name>
    <name type="common">ballan wrasse</name>
    <dbReference type="NCBI Taxonomy" id="56723"/>
    <lineage>
        <taxon>Eukaryota</taxon>
        <taxon>Metazoa</taxon>
        <taxon>Chordata</taxon>
        <taxon>Craniata</taxon>
        <taxon>Vertebrata</taxon>
        <taxon>Euteleostomi</taxon>
        <taxon>Actinopterygii</taxon>
        <taxon>Neopterygii</taxon>
        <taxon>Teleostei</taxon>
        <taxon>Neoteleostei</taxon>
        <taxon>Acanthomorphata</taxon>
        <taxon>Eupercaria</taxon>
        <taxon>Labriformes</taxon>
        <taxon>Labridae</taxon>
        <taxon>Labrus</taxon>
    </lineage>
</organism>
<evidence type="ECO:0000256" key="5">
    <source>
        <dbReference type="ARBA" id="ARBA00023136"/>
    </source>
</evidence>
<feature type="region of interest" description="Disordered" evidence="7">
    <location>
        <begin position="33"/>
        <end position="73"/>
    </location>
</feature>
<keyword evidence="6" id="KW-0143">Chaperone</keyword>
<reference evidence="10" key="2">
    <citation type="submission" date="2025-09" db="UniProtKB">
        <authorList>
            <consortium name="Ensembl"/>
        </authorList>
    </citation>
    <scope>IDENTIFICATION</scope>
</reference>
<evidence type="ECO:0000313" key="11">
    <source>
        <dbReference type="Proteomes" id="UP000261660"/>
    </source>
</evidence>
<feature type="compositionally biased region" description="Polar residues" evidence="7">
    <location>
        <begin position="38"/>
        <end position="51"/>
    </location>
</feature>
<evidence type="ECO:0000256" key="2">
    <source>
        <dbReference type="ARBA" id="ARBA00022692"/>
    </source>
</evidence>
<keyword evidence="4 8" id="KW-1133">Transmembrane helix</keyword>
<dbReference type="Proteomes" id="UP000261660">
    <property type="component" value="Unplaced"/>
</dbReference>
<dbReference type="InterPro" id="IPR036869">
    <property type="entry name" value="J_dom_sf"/>
</dbReference>
<dbReference type="Pfam" id="PF09320">
    <property type="entry name" value="DUF1977"/>
    <property type="match status" value="1"/>
</dbReference>
<evidence type="ECO:0000256" key="3">
    <source>
        <dbReference type="ARBA" id="ARBA00022824"/>
    </source>
</evidence>
<dbReference type="SMART" id="SM00271">
    <property type="entry name" value="DnaJ"/>
    <property type="match status" value="1"/>
</dbReference>
<dbReference type="PROSITE" id="PS00636">
    <property type="entry name" value="DNAJ_1"/>
    <property type="match status" value="1"/>
</dbReference>
<keyword evidence="3" id="KW-0256">Endoplasmic reticulum</keyword>
<dbReference type="Pfam" id="PF00226">
    <property type="entry name" value="DnaJ"/>
    <property type="match status" value="1"/>
</dbReference>
<evidence type="ECO:0000256" key="8">
    <source>
        <dbReference type="SAM" id="Phobius"/>
    </source>
</evidence>
<evidence type="ECO:0000256" key="1">
    <source>
        <dbReference type="ARBA" id="ARBA00004389"/>
    </source>
</evidence>
<feature type="domain" description="J" evidence="9">
    <location>
        <begin position="93"/>
        <end position="157"/>
    </location>
</feature>
<dbReference type="PANTHER" id="PTHR43908">
    <property type="entry name" value="AT29763P-RELATED"/>
    <property type="match status" value="1"/>
</dbReference>
<evidence type="ECO:0000256" key="6">
    <source>
        <dbReference type="ARBA" id="ARBA00023186"/>
    </source>
</evidence>
<dbReference type="CDD" id="cd06257">
    <property type="entry name" value="DnaJ"/>
    <property type="match status" value="1"/>
</dbReference>
<sequence length="342" mass="39089">MDSNKDEAERCIKIALIAVNNNQPDKARKFLEKAQRLFPTTQAQSTSNKQGPTMRHRGQAEGADGSAQGATDSAKPYTAEQMEAVRKIKSCKDYYQILGVEKTASEEDLKKAYRKLALKFHPDKNHAPGATEAFKAIGNAYAVLSNTDKRRQYDQYGEERTHPTRQRQHRDFEADISPEDLFNMFFGGGFPSSNVHVYRNGRMHFAHHNRQERREQQRDGGLALFVQLMPILILIIVSALSQMMVTQPPYSLSYRASAGHIQKRHTSHLKVTFYVGDRFNEEYSGTNLKAVERNVEEDYISNLRNNCWKEKQQKEGLLYRRAQRMGTPSCSRLSEIQVILDG</sequence>
<name>A0A3Q3KW33_9LABR</name>
<reference evidence="10" key="1">
    <citation type="submission" date="2025-08" db="UniProtKB">
        <authorList>
            <consortium name="Ensembl"/>
        </authorList>
    </citation>
    <scope>IDENTIFICATION</scope>
</reference>
<evidence type="ECO:0000256" key="7">
    <source>
        <dbReference type="SAM" id="MobiDB-lite"/>
    </source>
</evidence>
<accession>A0A3Q3KW33</accession>
<dbReference type="PRINTS" id="PR00625">
    <property type="entry name" value="JDOMAIN"/>
</dbReference>
<dbReference type="Gene3D" id="1.10.287.110">
    <property type="entry name" value="DnaJ domain"/>
    <property type="match status" value="1"/>
</dbReference>
<dbReference type="InterPro" id="IPR001623">
    <property type="entry name" value="DnaJ_domain"/>
</dbReference>
<dbReference type="GO" id="GO:0030544">
    <property type="term" value="F:Hsp70 protein binding"/>
    <property type="evidence" value="ECO:0007669"/>
    <property type="project" value="TreeGrafter"/>
</dbReference>
<dbReference type="GeneTree" id="ENSGT00940000155590"/>
<evidence type="ECO:0000313" key="10">
    <source>
        <dbReference type="Ensembl" id="ENSLBEP00000001129.1"/>
    </source>
</evidence>
<keyword evidence="5 8" id="KW-0472">Membrane</keyword>
<evidence type="ECO:0000256" key="4">
    <source>
        <dbReference type="ARBA" id="ARBA00022989"/>
    </source>
</evidence>
<evidence type="ECO:0000259" key="9">
    <source>
        <dbReference type="PROSITE" id="PS50076"/>
    </source>
</evidence>
<keyword evidence="2 8" id="KW-0812">Transmembrane</keyword>
<dbReference type="GO" id="GO:0005789">
    <property type="term" value="C:endoplasmic reticulum membrane"/>
    <property type="evidence" value="ECO:0007669"/>
    <property type="project" value="UniProtKB-SubCell"/>
</dbReference>
<keyword evidence="11" id="KW-1185">Reference proteome</keyword>
<dbReference type="Ensembl" id="ENSLBET00000001213.1">
    <property type="protein sequence ID" value="ENSLBEP00000001129.1"/>
    <property type="gene ID" value="ENSLBEG00000000863.1"/>
</dbReference>
<dbReference type="PROSITE" id="PS50076">
    <property type="entry name" value="DNAJ_2"/>
    <property type="match status" value="1"/>
</dbReference>
<dbReference type="FunFam" id="1.10.287.110:FF:000004">
    <property type="entry name" value="DnaJ (Hsp40) homolog, subfamily B, member 14"/>
    <property type="match status" value="1"/>
</dbReference>
<dbReference type="InterPro" id="IPR015399">
    <property type="entry name" value="DUF1977_DnaJ-like"/>
</dbReference>
<dbReference type="PANTHER" id="PTHR43908:SF8">
    <property type="entry name" value="DNAJ HOMOLOG SUBFAMILY B MEMBER 12"/>
    <property type="match status" value="1"/>
</dbReference>
<dbReference type="GO" id="GO:0071218">
    <property type="term" value="P:cellular response to misfolded protein"/>
    <property type="evidence" value="ECO:0007669"/>
    <property type="project" value="TreeGrafter"/>
</dbReference>
<proteinExistence type="predicted"/>
<dbReference type="InterPro" id="IPR018253">
    <property type="entry name" value="DnaJ_domain_CS"/>
</dbReference>
<dbReference type="InterPro" id="IPR051100">
    <property type="entry name" value="DnaJ_subfamily_B/C"/>
</dbReference>
<dbReference type="AlphaFoldDB" id="A0A3Q3KW33"/>
<dbReference type="SUPFAM" id="SSF46565">
    <property type="entry name" value="Chaperone J-domain"/>
    <property type="match status" value="1"/>
</dbReference>
<feature type="transmembrane region" description="Helical" evidence="8">
    <location>
        <begin position="222"/>
        <end position="245"/>
    </location>
</feature>
<protein>
    <submittedName>
        <fullName evidence="10">DnaJ heat shock protein family (Hsp40) member B12a</fullName>
    </submittedName>
</protein>